<protein>
    <recommendedName>
        <fullName evidence="1">AAA-ATPase-like domain-containing protein</fullName>
    </recommendedName>
</protein>
<sequence length="178" mass="21433">LRRYPIGESDYKEIKIQNFFAFDKTLFLKHFFDDSAKVTLLLRPRRFAKTTTMSMLKYFSDMNEPQSSREMMFKDTKIWSEQGGQYVRDHGGQYPVIFITFNECSNINWEGLKKRLIVLISDVYKHHRYLMEKDFLAEDEKLEFKRILNASPEADYEGALRKLSEYLYRYYNKKVIIL</sequence>
<accession>Q27SU3</accession>
<dbReference type="Pfam" id="PF09820">
    <property type="entry name" value="AAA-ATPase_like"/>
    <property type="match status" value="1"/>
</dbReference>
<reference evidence="2" key="1">
    <citation type="journal article" date="2006" name="J. Mol. Evol.">
        <title>The frequency of eubacterium-to-eukaryote lateral gene transfers shows significant cross-taxa variation within amoebozoa.</title>
        <authorList>
            <person name="Watkins R.F."/>
            <person name="Gray M.W."/>
        </authorList>
    </citation>
    <scope>NUCLEOTIDE SEQUENCE</scope>
</reference>
<feature type="domain" description="AAA-ATPase-like" evidence="1">
    <location>
        <begin position="5"/>
        <end position="178"/>
    </location>
</feature>
<feature type="non-terminal residue" evidence="2">
    <location>
        <position position="178"/>
    </location>
</feature>
<dbReference type="EMBL" id="DQ384265">
    <property type="protein sequence ID" value="ABD46595.1"/>
    <property type="molecule type" value="mRNA"/>
</dbReference>
<proteinExistence type="evidence at transcript level"/>
<name>Q27SU3_VERVE</name>
<evidence type="ECO:0000259" key="1">
    <source>
        <dbReference type="Pfam" id="PF09820"/>
    </source>
</evidence>
<dbReference type="InterPro" id="IPR018631">
    <property type="entry name" value="AAA-ATPase-like_dom"/>
</dbReference>
<dbReference type="AlphaFoldDB" id="Q27SU3"/>
<evidence type="ECO:0000313" key="2">
    <source>
        <dbReference type="EMBL" id="ABD46595.1"/>
    </source>
</evidence>
<dbReference type="PANTHER" id="PTHR34825">
    <property type="entry name" value="CONSERVED PROTEIN, WITH A WEAK D-GALACTARATE DEHYDRATASE/ALTRONATE HYDROLASE DOMAIN"/>
    <property type="match status" value="1"/>
</dbReference>
<feature type="non-terminal residue" evidence="2">
    <location>
        <position position="1"/>
    </location>
</feature>
<dbReference type="PANTHER" id="PTHR34825:SF1">
    <property type="entry name" value="AAA-ATPASE-LIKE DOMAIN-CONTAINING PROTEIN"/>
    <property type="match status" value="1"/>
</dbReference>
<organism evidence="2">
    <name type="scientific">Vermamoeba vermiformis</name>
    <name type="common">Amoeba</name>
    <name type="synonym">Hartmannella vermiformis</name>
    <dbReference type="NCBI Taxonomy" id="5778"/>
    <lineage>
        <taxon>Eukaryota</taxon>
        <taxon>Amoebozoa</taxon>
        <taxon>Tubulinea</taxon>
        <taxon>Echinamoebida</taxon>
        <taxon>Vermamoeba</taxon>
    </lineage>
</organism>